<dbReference type="RefSeq" id="WP_159447025.1">
    <property type="nucleotide sequence ID" value="NZ_FUYF01000013.1"/>
</dbReference>
<dbReference type="Proteomes" id="UP000190286">
    <property type="component" value="Unassembled WGS sequence"/>
</dbReference>
<sequence>MMPTGKASGNAVLAKARALYGSHLRADDYRRLMACRTMTELAAALKEYPLYSEALAEVNPQYARRVQLENLLRQSLYTRYDSLCRYDRSAGNKVYEYFTLCCEVDELTAAMRCLDAGRPGDYLFRLPEFLQQRCCIDLYALAKATSLDGILAAVAGTRWEKVLAPLQSAKPDRGLTAQAEPLLQDFRHRALVALAPAKGGTSAAPNLRDLVELECDTSAVSNAARLIRIGAPDSVVRTNARRDCTALTNDEWEYLLAARDLDTFKARFAGTKYGPLLGHHEYSVLKEGFFHYRCDWCRKWLRFSTDPTLVMLCYVWLARCEVQDLDHIIEGVHYKLPPEDVQPLLVGFDEKD</sequence>
<dbReference type="OrthoDB" id="9816136at2"/>
<keyword evidence="2" id="KW-0406">Ion transport</keyword>
<evidence type="ECO:0000313" key="4">
    <source>
        <dbReference type="Proteomes" id="UP000190286"/>
    </source>
</evidence>
<dbReference type="Pfam" id="PF01992">
    <property type="entry name" value="vATP-synt_AC39"/>
    <property type="match status" value="1"/>
</dbReference>
<keyword evidence="4" id="KW-1185">Reference proteome</keyword>
<proteinExistence type="predicted"/>
<name>A0A1T4XQQ0_9FIRM</name>
<evidence type="ECO:0000313" key="3">
    <source>
        <dbReference type="EMBL" id="SKA91415.1"/>
    </source>
</evidence>
<evidence type="ECO:0000256" key="1">
    <source>
        <dbReference type="ARBA" id="ARBA00022448"/>
    </source>
</evidence>
<dbReference type="InterPro" id="IPR044911">
    <property type="entry name" value="V-type_ATPase_csu/dsu_dom_3"/>
</dbReference>
<dbReference type="GO" id="GO:0046961">
    <property type="term" value="F:proton-transporting ATPase activity, rotational mechanism"/>
    <property type="evidence" value="ECO:0007669"/>
    <property type="project" value="InterPro"/>
</dbReference>
<dbReference type="STRING" id="745368.SAMN02745178_02130"/>
<keyword evidence="1" id="KW-0813">Transport</keyword>
<dbReference type="GeneID" id="93338579"/>
<reference evidence="3 4" key="1">
    <citation type="submission" date="2017-02" db="EMBL/GenBank/DDBJ databases">
        <authorList>
            <person name="Peterson S.W."/>
        </authorList>
    </citation>
    <scope>NUCLEOTIDE SEQUENCE [LARGE SCALE GENOMIC DNA]</scope>
    <source>
        <strain evidence="3 4">ATCC 27749</strain>
    </source>
</reference>
<dbReference type="EMBL" id="FUYF01000013">
    <property type="protein sequence ID" value="SKA91415.1"/>
    <property type="molecule type" value="Genomic_DNA"/>
</dbReference>
<dbReference type="InterPro" id="IPR002843">
    <property type="entry name" value="ATPase_V0-cplx_csu/dsu"/>
</dbReference>
<dbReference type="AlphaFoldDB" id="A0A1T4XQQ0"/>
<accession>A0A1T4XQQ0</accession>
<dbReference type="InterPro" id="IPR036079">
    <property type="entry name" value="ATPase_csu/dsu_sf"/>
</dbReference>
<dbReference type="Gene3D" id="1.10.132.50">
    <property type="entry name" value="ATP synthase (C/AC39) subunit, domain 3"/>
    <property type="match status" value="2"/>
</dbReference>
<gene>
    <name evidence="3" type="ORF">SAMN02745178_02130</name>
</gene>
<dbReference type="SUPFAM" id="SSF103486">
    <property type="entry name" value="V-type ATP synthase subunit C"/>
    <property type="match status" value="1"/>
</dbReference>
<organism evidence="3 4">
    <name type="scientific">Gemmiger formicilis</name>
    <dbReference type="NCBI Taxonomy" id="745368"/>
    <lineage>
        <taxon>Bacteria</taxon>
        <taxon>Bacillati</taxon>
        <taxon>Bacillota</taxon>
        <taxon>Clostridia</taxon>
        <taxon>Eubacteriales</taxon>
        <taxon>Gemmiger</taxon>
    </lineage>
</organism>
<evidence type="ECO:0000256" key="2">
    <source>
        <dbReference type="ARBA" id="ARBA00023065"/>
    </source>
</evidence>
<protein>
    <submittedName>
        <fullName evidence="3">H+-ATPase subunit C/Vma6</fullName>
    </submittedName>
</protein>